<accession>A0A9Q0RZH1</accession>
<evidence type="ECO:0000313" key="3">
    <source>
        <dbReference type="Proteomes" id="UP001151699"/>
    </source>
</evidence>
<feature type="region of interest" description="Disordered" evidence="1">
    <location>
        <begin position="1"/>
        <end position="65"/>
    </location>
</feature>
<comment type="caution">
    <text evidence="2">The sequence shown here is derived from an EMBL/GenBank/DDBJ whole genome shotgun (WGS) entry which is preliminary data.</text>
</comment>
<protein>
    <submittedName>
        <fullName evidence="2">Uncharacterized protein</fullName>
    </submittedName>
</protein>
<evidence type="ECO:0000313" key="2">
    <source>
        <dbReference type="EMBL" id="KAJ6638221.1"/>
    </source>
</evidence>
<proteinExistence type="predicted"/>
<feature type="compositionally biased region" description="Basic and acidic residues" evidence="1">
    <location>
        <begin position="54"/>
        <end position="65"/>
    </location>
</feature>
<dbReference type="Proteomes" id="UP001151699">
    <property type="component" value="Chromosome X"/>
</dbReference>
<gene>
    <name evidence="2" type="ORF">Bhyg_10954</name>
</gene>
<feature type="compositionally biased region" description="Basic residues" evidence="1">
    <location>
        <begin position="44"/>
        <end position="53"/>
    </location>
</feature>
<name>A0A9Q0RZH1_9DIPT</name>
<evidence type="ECO:0000256" key="1">
    <source>
        <dbReference type="SAM" id="MobiDB-lite"/>
    </source>
</evidence>
<keyword evidence="3" id="KW-1185">Reference proteome</keyword>
<organism evidence="2 3">
    <name type="scientific">Pseudolycoriella hygida</name>
    <dbReference type="NCBI Taxonomy" id="35572"/>
    <lineage>
        <taxon>Eukaryota</taxon>
        <taxon>Metazoa</taxon>
        <taxon>Ecdysozoa</taxon>
        <taxon>Arthropoda</taxon>
        <taxon>Hexapoda</taxon>
        <taxon>Insecta</taxon>
        <taxon>Pterygota</taxon>
        <taxon>Neoptera</taxon>
        <taxon>Endopterygota</taxon>
        <taxon>Diptera</taxon>
        <taxon>Nematocera</taxon>
        <taxon>Sciaroidea</taxon>
        <taxon>Sciaridae</taxon>
        <taxon>Pseudolycoriella</taxon>
    </lineage>
</organism>
<dbReference type="AlphaFoldDB" id="A0A9Q0RZH1"/>
<reference evidence="2" key="1">
    <citation type="submission" date="2022-07" db="EMBL/GenBank/DDBJ databases">
        <authorList>
            <person name="Trinca V."/>
            <person name="Uliana J.V.C."/>
            <person name="Torres T.T."/>
            <person name="Ward R.J."/>
            <person name="Monesi N."/>
        </authorList>
    </citation>
    <scope>NUCLEOTIDE SEQUENCE</scope>
    <source>
        <strain evidence="2">HSMRA1968</strain>
        <tissue evidence="2">Whole embryos</tissue>
    </source>
</reference>
<dbReference type="EMBL" id="WJQU01000003">
    <property type="protein sequence ID" value="KAJ6638221.1"/>
    <property type="molecule type" value="Genomic_DNA"/>
</dbReference>
<sequence length="65" mass="8199">MTVYERSSRRKPLSDRSKRSHNRRSPTSQRRTNRYRHREDRSHSNSRRRHRHKEREDRITPSKDM</sequence>